<sequence>MFKATPFRLPALVCSLTLAFTASALAKEKIDFMFPAPVDGKLTMEMNRIIKTFNDSQQDVEVRGIFTGNYDTTKIKAESAQKAGQPPALVIMSANFTTDLALKKEILPMDEILKYGNLKANDFLEQNFWPAMWKNAQVMGETYAIPFQNSTPILYYNKTLFAKAGITQPPQTWAELRADALKLTSKDQGQWGIMLPSTNDDYGGWILSALVRANGGNYFNDTWPGEVYYNSPTTIGALRFWQNLIYQDHVMPSGVLNAKQISAAFFSGKLGMAMLSTGALGFMRENSKDFELGVAMLPAKEQRAVPIGGASLVSFKGISEAQKKAAWEFLNYLVSPKISGEWSRFTGYFSPRKATYDTPEMKTYLANDPRAAIALKQLQYAHPWYATYETVAVRKAMENQLAAVVNDPKVTPESAARAAQEQADTIMKPYVDSTALAPVK</sequence>
<dbReference type="SUPFAM" id="SSF53850">
    <property type="entry name" value="Periplasmic binding protein-like II"/>
    <property type="match status" value="1"/>
</dbReference>
<comment type="caution">
    <text evidence="4">The sequence shown here is derived from an EMBL/GenBank/DDBJ whole genome shotgun (WGS) entry which is preliminary data.</text>
</comment>
<accession>A0A1B7L0A7</accession>
<evidence type="ECO:0000313" key="5">
    <source>
        <dbReference type="Proteomes" id="UP000078225"/>
    </source>
</evidence>
<dbReference type="PANTHER" id="PTHR43649">
    <property type="entry name" value="ARABINOSE-BINDING PROTEIN-RELATED"/>
    <property type="match status" value="1"/>
</dbReference>
<evidence type="ECO:0000256" key="2">
    <source>
        <dbReference type="ARBA" id="ARBA00008520"/>
    </source>
</evidence>
<protein>
    <submittedName>
        <fullName evidence="4">ABC transporter substrate-binding protein</fullName>
    </submittedName>
</protein>
<dbReference type="InterPro" id="IPR006059">
    <property type="entry name" value="SBP"/>
</dbReference>
<comment type="similarity">
    <text evidence="2">Belongs to the bacterial solute-binding protein 1 family.</text>
</comment>
<feature type="signal peptide" evidence="3">
    <location>
        <begin position="1"/>
        <end position="26"/>
    </location>
</feature>
<name>A0A1B7L0A7_9ENTR</name>
<dbReference type="PANTHER" id="PTHR43649:SF30">
    <property type="entry name" value="ABC TRANSPORTER SUBSTRATE-BINDING PROTEIN"/>
    <property type="match status" value="1"/>
</dbReference>
<evidence type="ECO:0000256" key="3">
    <source>
        <dbReference type="SAM" id="SignalP"/>
    </source>
</evidence>
<keyword evidence="3" id="KW-0732">Signal</keyword>
<keyword evidence="5" id="KW-1185">Reference proteome</keyword>
<dbReference type="CDD" id="cd14748">
    <property type="entry name" value="PBP2_UgpB"/>
    <property type="match status" value="1"/>
</dbReference>
<organism evidence="4 5">
    <name type="scientific">Mangrovibacter phragmitis</name>
    <dbReference type="NCBI Taxonomy" id="1691903"/>
    <lineage>
        <taxon>Bacteria</taxon>
        <taxon>Pseudomonadati</taxon>
        <taxon>Pseudomonadota</taxon>
        <taxon>Gammaproteobacteria</taxon>
        <taxon>Enterobacterales</taxon>
        <taxon>Enterobacteriaceae</taxon>
        <taxon>Mangrovibacter</taxon>
    </lineage>
</organism>
<dbReference type="GO" id="GO:0030288">
    <property type="term" value="C:outer membrane-bounded periplasmic space"/>
    <property type="evidence" value="ECO:0007669"/>
    <property type="project" value="UniProtKB-ARBA"/>
</dbReference>
<comment type="subcellular location">
    <subcellularLocation>
        <location evidence="1">Periplasm</location>
    </subcellularLocation>
</comment>
<dbReference type="STRING" id="1691903.A9B99_13555"/>
<evidence type="ECO:0000256" key="1">
    <source>
        <dbReference type="ARBA" id="ARBA00004418"/>
    </source>
</evidence>
<reference evidence="5" key="1">
    <citation type="submission" date="2016-05" db="EMBL/GenBank/DDBJ databases">
        <authorList>
            <person name="Behera P."/>
            <person name="Vaishampayan P."/>
            <person name="Singh N."/>
            <person name="Raina V."/>
            <person name="Suar M."/>
            <person name="Pattnaik A."/>
            <person name="Rastogi G."/>
        </authorList>
    </citation>
    <scope>NUCLEOTIDE SEQUENCE [LARGE SCALE GENOMIC DNA]</scope>
    <source>
        <strain evidence="5">MP23</strain>
    </source>
</reference>
<gene>
    <name evidence="4" type="ORF">A9B99_13555</name>
</gene>
<dbReference type="RefSeq" id="WP_064600099.1">
    <property type="nucleotide sequence ID" value="NZ_CP134782.1"/>
</dbReference>
<evidence type="ECO:0000313" key="4">
    <source>
        <dbReference type="EMBL" id="OAT75832.1"/>
    </source>
</evidence>
<dbReference type="Proteomes" id="UP000078225">
    <property type="component" value="Unassembled WGS sequence"/>
</dbReference>
<dbReference type="AlphaFoldDB" id="A0A1B7L0A7"/>
<dbReference type="InterPro" id="IPR050490">
    <property type="entry name" value="Bact_solute-bd_prot1"/>
</dbReference>
<proteinExistence type="inferred from homology"/>
<dbReference type="OrthoDB" id="4393730at2"/>
<feature type="chain" id="PRO_5008596558" evidence="3">
    <location>
        <begin position="27"/>
        <end position="440"/>
    </location>
</feature>
<dbReference type="Gene3D" id="3.40.190.10">
    <property type="entry name" value="Periplasmic binding protein-like II"/>
    <property type="match status" value="2"/>
</dbReference>
<dbReference type="Pfam" id="PF13416">
    <property type="entry name" value="SBP_bac_8"/>
    <property type="match status" value="1"/>
</dbReference>
<dbReference type="EMBL" id="LYRP01000043">
    <property type="protein sequence ID" value="OAT75832.1"/>
    <property type="molecule type" value="Genomic_DNA"/>
</dbReference>